<comment type="caution">
    <text evidence="2">The sequence shown here is derived from an EMBL/GenBank/DDBJ whole genome shotgun (WGS) entry which is preliminary data.</text>
</comment>
<sequence length="74" mass="8922">MRLLLEVSIILYQIHLNSKQNRKTWCYKLHGSGCPWVKMIYRKDRKAQIDKLHKKPKSPKGQIDKLHKKDKKRP</sequence>
<protein>
    <submittedName>
        <fullName evidence="2">Uncharacterized protein</fullName>
    </submittedName>
</protein>
<evidence type="ECO:0000313" key="3">
    <source>
        <dbReference type="Proteomes" id="UP000283295"/>
    </source>
</evidence>
<name>A0A3R5WS88_9FIRM</name>
<dbReference type="Proteomes" id="UP000283295">
    <property type="component" value="Unassembled WGS sequence"/>
</dbReference>
<evidence type="ECO:0000256" key="1">
    <source>
        <dbReference type="SAM" id="MobiDB-lite"/>
    </source>
</evidence>
<dbReference type="AlphaFoldDB" id="A0A3R5WS88"/>
<reference evidence="2 3" key="1">
    <citation type="submission" date="2018-08" db="EMBL/GenBank/DDBJ databases">
        <title>A genome reference for cultivated species of the human gut microbiota.</title>
        <authorList>
            <person name="Zou Y."/>
            <person name="Xue W."/>
            <person name="Luo G."/>
        </authorList>
    </citation>
    <scope>NUCLEOTIDE SEQUENCE [LARGE SCALE GENOMIC DNA]</scope>
    <source>
        <strain evidence="2 3">AF22-21</strain>
    </source>
</reference>
<feature type="region of interest" description="Disordered" evidence="1">
    <location>
        <begin position="48"/>
        <end position="74"/>
    </location>
</feature>
<organism evidence="2 3">
    <name type="scientific">Coprococcus eutactus</name>
    <dbReference type="NCBI Taxonomy" id="33043"/>
    <lineage>
        <taxon>Bacteria</taxon>
        <taxon>Bacillati</taxon>
        <taxon>Bacillota</taxon>
        <taxon>Clostridia</taxon>
        <taxon>Lachnospirales</taxon>
        <taxon>Lachnospiraceae</taxon>
        <taxon>Coprococcus</taxon>
    </lineage>
</organism>
<evidence type="ECO:0000313" key="2">
    <source>
        <dbReference type="EMBL" id="RGS43298.1"/>
    </source>
</evidence>
<proteinExistence type="predicted"/>
<accession>A0A3R5WS88</accession>
<gene>
    <name evidence="2" type="ORF">DWX94_05380</name>
</gene>
<dbReference type="EMBL" id="QRVK01000008">
    <property type="protein sequence ID" value="RGS43298.1"/>
    <property type="molecule type" value="Genomic_DNA"/>
</dbReference>